<keyword evidence="1" id="KW-0812">Transmembrane</keyword>
<reference evidence="3 4" key="1">
    <citation type="submission" date="2018-03" db="EMBL/GenBank/DDBJ databases">
        <title>Brevisbacillus phylogenomics.</title>
        <authorList>
            <person name="Dunlap C."/>
        </authorList>
    </citation>
    <scope>NUCLEOTIDE SEQUENCE [LARGE SCALE GENOMIC DNA]</scope>
    <source>
        <strain evidence="3 4">NRRL NRS-1210</strain>
    </source>
</reference>
<gene>
    <name evidence="3" type="ORF">C7R93_06365</name>
</gene>
<sequence>MVRGGFERMKTAQCKRWLLAFCAFLLLVAGVPLGLTGTAVAEGNIQLGVTVGIEGKYRDTGMVPVVVTVRNGGADIEGELFVATGEQGDSRFAVANYQPVSIASGVTKQVTIVVPGSELYSSSFVALMQNNKIIAQTPVTGVSYSEDTLMIGVLAENPDTANFLGVLPKGSIHNPVQLLTMKADNMPVTGTQLQMINMLVINNFALDSLNEQQIKAIRDWTNSGGMLILAGGAQYKKAGGVLADLSPVEVTGVTSVQTLSSLKADKTNPVALTSPFTVSNGTLKAGKVLYSEGNIPLMIVHNAGAGKVLYVAYDLAAEPVASWAGNSRFWADTLIKAFGSTINSSKGSMLDNLWPLQDAADRVPSLKIPEVGWFALFFGIYALVAGPVLFYILRRGRKQSYMWVIVPALSVLAGIGIFSIGAIQRGVGVKLHQVGYIELQNNGQANAMSVTALFVPSNDDYRLTIKGEGITQPVTERNHIAQIPKTWISMQPDQTHIDFRDVEFWSMRKVATEQSLSDVGKIESNLSYENGALKGTVTNHTKYSLRDVTISTGITVQEFPQLAAGSSIEVNLPFASQHQARRNQHRVNTGHALPQHMQSNGYDRQTREQAIVEMLDMRDRRGGQSEVVKLVGWTDEQVVEAVVPNENTENSSIAMVTSTLQVNPSKDGHIYYPTGSFDVTMSGSSVPVDDFGDGFRLPAGDITFDINLNQEGQNLVITNLYLYTWSEDNTTFEKEVYNWKTKAFEPFEKAFMNNVMTSDKTTTYVSGDGIVRIKFAHQFEDDRHIGIPSVSVEGKVSKK</sequence>
<dbReference type="Gene3D" id="3.40.50.880">
    <property type="match status" value="1"/>
</dbReference>
<evidence type="ECO:0000259" key="2">
    <source>
        <dbReference type="Pfam" id="PF24157"/>
    </source>
</evidence>
<feature type="domain" description="DUF7408" evidence="2">
    <location>
        <begin position="197"/>
        <end position="313"/>
    </location>
</feature>
<name>A0A2P7VH84_9BACL</name>
<dbReference type="InterPro" id="IPR055831">
    <property type="entry name" value="DUF7408"/>
</dbReference>
<dbReference type="InterPro" id="IPR029062">
    <property type="entry name" value="Class_I_gatase-like"/>
</dbReference>
<keyword evidence="1" id="KW-0472">Membrane</keyword>
<dbReference type="EMBL" id="PXZM01000007">
    <property type="protein sequence ID" value="PSJ98584.1"/>
    <property type="molecule type" value="Genomic_DNA"/>
</dbReference>
<dbReference type="OrthoDB" id="137965at2"/>
<evidence type="ECO:0000313" key="3">
    <source>
        <dbReference type="EMBL" id="PSJ98584.1"/>
    </source>
</evidence>
<organism evidence="3 4">
    <name type="scientific">Brevibacillus fortis</name>
    <dbReference type="NCBI Taxonomy" id="2126352"/>
    <lineage>
        <taxon>Bacteria</taxon>
        <taxon>Bacillati</taxon>
        <taxon>Bacillota</taxon>
        <taxon>Bacilli</taxon>
        <taxon>Bacillales</taxon>
        <taxon>Paenibacillaceae</taxon>
        <taxon>Brevibacillus</taxon>
    </lineage>
</organism>
<proteinExistence type="predicted"/>
<accession>A0A2P7VH84</accession>
<comment type="caution">
    <text evidence="3">The sequence shown here is derived from an EMBL/GenBank/DDBJ whole genome shotgun (WGS) entry which is preliminary data.</text>
</comment>
<dbReference type="AlphaFoldDB" id="A0A2P7VH84"/>
<keyword evidence="1" id="KW-1133">Transmembrane helix</keyword>
<evidence type="ECO:0000313" key="4">
    <source>
        <dbReference type="Proteomes" id="UP000240419"/>
    </source>
</evidence>
<feature type="transmembrane region" description="Helical" evidence="1">
    <location>
        <begin position="400"/>
        <end position="423"/>
    </location>
</feature>
<dbReference type="Pfam" id="PF24157">
    <property type="entry name" value="DUF7408"/>
    <property type="match status" value="1"/>
</dbReference>
<protein>
    <recommendedName>
        <fullName evidence="2">DUF7408 domain-containing protein</fullName>
    </recommendedName>
</protein>
<keyword evidence="4" id="KW-1185">Reference proteome</keyword>
<feature type="transmembrane region" description="Helical" evidence="1">
    <location>
        <begin position="371"/>
        <end position="393"/>
    </location>
</feature>
<dbReference type="SUPFAM" id="SSF52317">
    <property type="entry name" value="Class I glutamine amidotransferase-like"/>
    <property type="match status" value="1"/>
</dbReference>
<evidence type="ECO:0000256" key="1">
    <source>
        <dbReference type="SAM" id="Phobius"/>
    </source>
</evidence>
<dbReference type="Proteomes" id="UP000240419">
    <property type="component" value="Unassembled WGS sequence"/>
</dbReference>